<sequence length="585" mass="63349">MTKTMTLLFYTVTMAMVVTVLSLRECEQTAGVVQFPYVCLDNRLVNPCFQGRHLRIAQPECVGEVDEDKICDKCTTGFIEGSNFCNECNPWTECGPDEMEDPENPPSAIRDRTCIRNSAPTVESSSHSPPSDVTTQPTCPSCPDCPTLDPSITSTVDGAEGPGTSYVPLPDSDISTAPQGGTSTVGPLPRGVDNNDIDAWKGTAISSIILNIIQFIILCVVVWRCCQRKRKRMRKCPKHEGAVKYNKQNGCDIEQGRQAQPPDPILDAVDCHQEPQNNNPDCGAALAGIGSGQPCVLNVDLPPESSEGATTRSPEAAPNLGNPTVTKATPPKSTDQPEGANNISSSSEDAPFADEVSFEDETSPSCGPQEARADNDAAGSRRVSSSPHRRRAPPARDGYSVGGDTPSQQPLLRGNDTIDSEIPTNEFQQSVPATNITNHIGDSAESLQSRPNGTARHEAPTAPYRKSPATSPSYSAFEKAEGPCEMTSICSEWHIDYVKDNINIKTHVDFFAKLGLSKKGYETTMYDNRNEKTREQVRHVLLDDFIQNEHNPSIDRLLSALERSGNNDVSRGFKVKFSVTSSAGS</sequence>
<evidence type="ECO:0000256" key="2">
    <source>
        <dbReference type="SAM" id="Phobius"/>
    </source>
</evidence>
<feature type="region of interest" description="Disordered" evidence="1">
    <location>
        <begin position="298"/>
        <end position="474"/>
    </location>
</feature>
<protein>
    <submittedName>
        <fullName evidence="4">Uncharacterized protein</fullName>
    </submittedName>
</protein>
<dbReference type="OrthoDB" id="535509at2759"/>
<dbReference type="CDD" id="cd01670">
    <property type="entry name" value="Death"/>
    <property type="match status" value="1"/>
</dbReference>
<evidence type="ECO:0000313" key="4">
    <source>
        <dbReference type="EnsemblMetazoa" id="XP_038061054.1"/>
    </source>
</evidence>
<keyword evidence="5" id="KW-1185">Reference proteome</keyword>
<dbReference type="AlphaFoldDB" id="A0A914ACI1"/>
<feature type="compositionally biased region" description="Polar residues" evidence="1">
    <location>
        <begin position="321"/>
        <end position="348"/>
    </location>
</feature>
<proteinExistence type="predicted"/>
<keyword evidence="2" id="KW-0472">Membrane</keyword>
<feature type="chain" id="PRO_5038024145" evidence="3">
    <location>
        <begin position="23"/>
        <end position="585"/>
    </location>
</feature>
<feature type="signal peptide" evidence="3">
    <location>
        <begin position="1"/>
        <end position="22"/>
    </location>
</feature>
<keyword evidence="2" id="KW-0812">Transmembrane</keyword>
<dbReference type="EnsemblMetazoa" id="XM_038205126.1">
    <property type="protein sequence ID" value="XP_038061054.1"/>
    <property type="gene ID" value="LOC119731845"/>
</dbReference>
<dbReference type="RefSeq" id="XP_038061054.1">
    <property type="nucleotide sequence ID" value="XM_038205126.1"/>
</dbReference>
<organism evidence="4 5">
    <name type="scientific">Patiria miniata</name>
    <name type="common">Bat star</name>
    <name type="synonym">Asterina miniata</name>
    <dbReference type="NCBI Taxonomy" id="46514"/>
    <lineage>
        <taxon>Eukaryota</taxon>
        <taxon>Metazoa</taxon>
        <taxon>Echinodermata</taxon>
        <taxon>Eleutherozoa</taxon>
        <taxon>Asterozoa</taxon>
        <taxon>Asteroidea</taxon>
        <taxon>Valvatacea</taxon>
        <taxon>Valvatida</taxon>
        <taxon>Asterinidae</taxon>
        <taxon>Patiria</taxon>
    </lineage>
</organism>
<evidence type="ECO:0000256" key="3">
    <source>
        <dbReference type="SAM" id="SignalP"/>
    </source>
</evidence>
<feature type="region of interest" description="Disordered" evidence="1">
    <location>
        <begin position="253"/>
        <end position="273"/>
    </location>
</feature>
<feature type="transmembrane region" description="Helical" evidence="2">
    <location>
        <begin position="204"/>
        <end position="225"/>
    </location>
</feature>
<accession>A0A914ACI1</accession>
<reference evidence="4" key="1">
    <citation type="submission" date="2022-11" db="UniProtKB">
        <authorList>
            <consortium name="EnsemblMetazoa"/>
        </authorList>
    </citation>
    <scope>IDENTIFICATION</scope>
</reference>
<dbReference type="Proteomes" id="UP000887568">
    <property type="component" value="Unplaced"/>
</dbReference>
<dbReference type="GeneID" id="119731845"/>
<name>A0A914ACI1_PATMI</name>
<evidence type="ECO:0000313" key="5">
    <source>
        <dbReference type="Proteomes" id="UP000887568"/>
    </source>
</evidence>
<keyword evidence="3" id="KW-0732">Signal</keyword>
<evidence type="ECO:0000256" key="1">
    <source>
        <dbReference type="SAM" id="MobiDB-lite"/>
    </source>
</evidence>
<feature type="region of interest" description="Disordered" evidence="1">
    <location>
        <begin position="119"/>
        <end position="138"/>
    </location>
</feature>
<keyword evidence="2" id="KW-1133">Transmembrane helix</keyword>
<feature type="compositionally biased region" description="Polar residues" evidence="1">
    <location>
        <begin position="422"/>
        <end position="452"/>
    </location>
</feature>